<name>A0A2T6ZVN6_TUBBO</name>
<sequence length="126" mass="14613">MMTMTMMMRTVERNASIYPKLEKLQEKGIPFESIKKKRQAHFPRVCNPEREKKARRKNRYIKSSSRSVLLSICASPCRSPGFYHTPLTFVTTNAITTIAIMMRTITPGLKRTMLGQNFPRDSERNT</sequence>
<dbReference type="Proteomes" id="UP000244722">
    <property type="component" value="Unassembled WGS sequence"/>
</dbReference>
<reference evidence="1 2" key="1">
    <citation type="submission" date="2017-04" db="EMBL/GenBank/DDBJ databases">
        <title>Draft genome sequence of Tuber borchii Vittad., a whitish edible truffle.</title>
        <authorList>
            <consortium name="DOE Joint Genome Institute"/>
            <person name="Murat C."/>
            <person name="Kuo A."/>
            <person name="Barry K.W."/>
            <person name="Clum A."/>
            <person name="Dockter R.B."/>
            <person name="Fauchery L."/>
            <person name="Iotti M."/>
            <person name="Kohler A."/>
            <person name="Labutti K."/>
            <person name="Lindquist E.A."/>
            <person name="Lipzen A."/>
            <person name="Ohm R.A."/>
            <person name="Wang M."/>
            <person name="Grigoriev I.V."/>
            <person name="Zambonelli A."/>
            <person name="Martin F.M."/>
        </authorList>
    </citation>
    <scope>NUCLEOTIDE SEQUENCE [LARGE SCALE GENOMIC DNA]</scope>
    <source>
        <strain evidence="1 2">Tbo3840</strain>
    </source>
</reference>
<evidence type="ECO:0000313" key="1">
    <source>
        <dbReference type="EMBL" id="PUU79558.1"/>
    </source>
</evidence>
<comment type="caution">
    <text evidence="1">The sequence shown here is derived from an EMBL/GenBank/DDBJ whole genome shotgun (WGS) entry which is preliminary data.</text>
</comment>
<keyword evidence="2" id="KW-1185">Reference proteome</keyword>
<gene>
    <name evidence="1" type="ORF">B9Z19DRAFT_818981</name>
</gene>
<dbReference type="AlphaFoldDB" id="A0A2T6ZVN6"/>
<accession>A0A2T6ZVN6</accession>
<dbReference type="EMBL" id="NESQ01000089">
    <property type="protein sequence ID" value="PUU79558.1"/>
    <property type="molecule type" value="Genomic_DNA"/>
</dbReference>
<protein>
    <submittedName>
        <fullName evidence="1">Uncharacterized protein</fullName>
    </submittedName>
</protein>
<organism evidence="1 2">
    <name type="scientific">Tuber borchii</name>
    <name type="common">White truffle</name>
    <dbReference type="NCBI Taxonomy" id="42251"/>
    <lineage>
        <taxon>Eukaryota</taxon>
        <taxon>Fungi</taxon>
        <taxon>Dikarya</taxon>
        <taxon>Ascomycota</taxon>
        <taxon>Pezizomycotina</taxon>
        <taxon>Pezizomycetes</taxon>
        <taxon>Pezizales</taxon>
        <taxon>Tuberaceae</taxon>
        <taxon>Tuber</taxon>
    </lineage>
</organism>
<proteinExistence type="predicted"/>
<evidence type="ECO:0000313" key="2">
    <source>
        <dbReference type="Proteomes" id="UP000244722"/>
    </source>
</evidence>